<comment type="caution">
    <text evidence="4">The sequence shown here is derived from an EMBL/GenBank/DDBJ whole genome shotgun (WGS) entry which is preliminary data.</text>
</comment>
<reference evidence="4" key="1">
    <citation type="journal article" date="2021" name="Cell">
        <title>Tracing the genetic footprints of vertebrate landing in non-teleost ray-finned fishes.</title>
        <authorList>
            <person name="Bi X."/>
            <person name="Wang K."/>
            <person name="Yang L."/>
            <person name="Pan H."/>
            <person name="Jiang H."/>
            <person name="Wei Q."/>
            <person name="Fang M."/>
            <person name="Yu H."/>
            <person name="Zhu C."/>
            <person name="Cai Y."/>
            <person name="He Y."/>
            <person name="Gan X."/>
            <person name="Zeng H."/>
            <person name="Yu D."/>
            <person name="Zhu Y."/>
            <person name="Jiang H."/>
            <person name="Qiu Q."/>
            <person name="Yang H."/>
            <person name="Zhang Y.E."/>
            <person name="Wang W."/>
            <person name="Zhu M."/>
            <person name="He S."/>
            <person name="Zhang G."/>
        </authorList>
    </citation>
    <scope>NUCLEOTIDE SEQUENCE</scope>
    <source>
        <strain evidence="4">Pddl_001</strain>
    </source>
</reference>
<proteinExistence type="predicted"/>
<evidence type="ECO:0000259" key="3">
    <source>
        <dbReference type="SMART" id="SM00946"/>
    </source>
</evidence>
<dbReference type="InterPro" id="IPR036621">
    <property type="entry name" value="Anticodon-bd_dom_sf"/>
</dbReference>
<dbReference type="Proteomes" id="UP001166093">
    <property type="component" value="Unassembled WGS sequence"/>
</dbReference>
<evidence type="ECO:0000313" key="5">
    <source>
        <dbReference type="Proteomes" id="UP001166093"/>
    </source>
</evidence>
<dbReference type="InterPro" id="IPR017449">
    <property type="entry name" value="Pro-tRNA_synth_II"/>
</dbReference>
<feature type="non-terminal residue" evidence="4">
    <location>
        <position position="1"/>
    </location>
</feature>
<dbReference type="InterPro" id="IPR004154">
    <property type="entry name" value="Anticodon-bd"/>
</dbReference>
<dbReference type="SUPFAM" id="SSF52954">
    <property type="entry name" value="Class II aaRS ABD-related"/>
    <property type="match status" value="1"/>
</dbReference>
<dbReference type="EC" id="6.1.1.15" evidence="1"/>
<dbReference type="SUPFAM" id="SSF64586">
    <property type="entry name" value="C-terminal domain of ProRS"/>
    <property type="match status" value="1"/>
</dbReference>
<dbReference type="Pfam" id="PF03129">
    <property type="entry name" value="HGTP_anticodon"/>
    <property type="match status" value="1"/>
</dbReference>
<keyword evidence="4" id="KW-0436">Ligase</keyword>
<dbReference type="InterPro" id="IPR016061">
    <property type="entry name" value="Pro-tRNA_ligase_II_C"/>
</dbReference>
<keyword evidence="2" id="KW-0648">Protein biosynthesis</keyword>
<dbReference type="PANTHER" id="PTHR43382:SF2">
    <property type="entry name" value="BIFUNCTIONAL GLUTAMATE_PROLINE--TRNA LIGASE"/>
    <property type="match status" value="1"/>
</dbReference>
<evidence type="ECO:0000256" key="2">
    <source>
        <dbReference type="ARBA" id="ARBA00022917"/>
    </source>
</evidence>
<feature type="non-terminal residue" evidence="4">
    <location>
        <position position="242"/>
    </location>
</feature>
<dbReference type="Pfam" id="PF09180">
    <property type="entry name" value="ProRS-C_1"/>
    <property type="match status" value="1"/>
</dbReference>
<keyword evidence="5" id="KW-1185">Reference proteome</keyword>
<dbReference type="PANTHER" id="PTHR43382">
    <property type="entry name" value="PROLYL-TRNA SYNTHETASE"/>
    <property type="match status" value="1"/>
</dbReference>
<dbReference type="GO" id="GO:0016874">
    <property type="term" value="F:ligase activity"/>
    <property type="evidence" value="ECO:0007669"/>
    <property type="project" value="UniProtKB-KW"/>
</dbReference>
<dbReference type="CDD" id="cd00862">
    <property type="entry name" value="ProRS_anticodon_zinc"/>
    <property type="match status" value="1"/>
</dbReference>
<dbReference type="EMBL" id="JAAWVQ010135005">
    <property type="protein sequence ID" value="MBN3284282.1"/>
    <property type="molecule type" value="Genomic_DNA"/>
</dbReference>
<accession>A0ABS2YCL5</accession>
<dbReference type="Gene3D" id="3.40.50.800">
    <property type="entry name" value="Anticodon-binding domain"/>
    <property type="match status" value="1"/>
</dbReference>
<evidence type="ECO:0000313" key="4">
    <source>
        <dbReference type="EMBL" id="MBN3284282.1"/>
    </source>
</evidence>
<dbReference type="Gene3D" id="3.30.110.30">
    <property type="entry name" value="C-terminal domain of ProRS"/>
    <property type="match status" value="1"/>
</dbReference>
<protein>
    <recommendedName>
        <fullName evidence="1">proline--tRNA ligase</fullName>
        <ecNumber evidence="1">6.1.1.15</ecNumber>
    </recommendedName>
</protein>
<organism evidence="4 5">
    <name type="scientific">Polyodon spathula</name>
    <name type="common">North American paddlefish</name>
    <name type="synonym">Squalus spathula</name>
    <dbReference type="NCBI Taxonomy" id="7913"/>
    <lineage>
        <taxon>Eukaryota</taxon>
        <taxon>Metazoa</taxon>
        <taxon>Chordata</taxon>
        <taxon>Craniata</taxon>
        <taxon>Vertebrata</taxon>
        <taxon>Euteleostomi</taxon>
        <taxon>Actinopterygii</taxon>
        <taxon>Chondrostei</taxon>
        <taxon>Acipenseriformes</taxon>
        <taxon>Polyodontidae</taxon>
        <taxon>Polyodon</taxon>
    </lineage>
</organism>
<feature type="domain" description="Proline-tRNA ligase class II C-terminal" evidence="3">
    <location>
        <begin position="160"/>
        <end position="242"/>
    </location>
</feature>
<name>A0ABS2YCL5_POLSP</name>
<dbReference type="SMART" id="SM00946">
    <property type="entry name" value="ProRS-C_1"/>
    <property type="match status" value="1"/>
</dbReference>
<gene>
    <name evidence="4" type="primary">Eprs</name>
    <name evidence="4" type="ORF">GTO93_0020495</name>
</gene>
<dbReference type="InterPro" id="IPR004499">
    <property type="entry name" value="Pro-tRNA-ligase_IIa_arc-type"/>
</dbReference>
<sequence length="242" mass="27461">MVVRVEGALWLRNHIVIKNNASAYPLLSPIPEQIIIIPCGITASLPEEERDTLLQKCSQYLDRLLKIGIRAKADLRDNYSPGWKFNHWELKGVPVRVEVGPRDMKSSQFVAVRRDTGDKLTIKEDEAENRMRDLLEEIQTNLYTRASNDLKKHMVVADSMEQFQKEMDQGKIVQIPFCGGIECEDWIKKTTAKDQDVEPGAPSMGAKSLCIPFKPLQELKAGQMCVSGKEPAKHYTLFGRSY</sequence>
<evidence type="ECO:0000256" key="1">
    <source>
        <dbReference type="ARBA" id="ARBA00012831"/>
    </source>
</evidence>